<organism evidence="4 5">
    <name type="scientific">Seiridium unicorne</name>
    <dbReference type="NCBI Taxonomy" id="138068"/>
    <lineage>
        <taxon>Eukaryota</taxon>
        <taxon>Fungi</taxon>
        <taxon>Dikarya</taxon>
        <taxon>Ascomycota</taxon>
        <taxon>Pezizomycotina</taxon>
        <taxon>Sordariomycetes</taxon>
        <taxon>Xylariomycetidae</taxon>
        <taxon>Amphisphaeriales</taxon>
        <taxon>Sporocadaceae</taxon>
        <taxon>Seiridium</taxon>
    </lineage>
</organism>
<feature type="chain" id="PRO_5045948819" evidence="2">
    <location>
        <begin position="20"/>
        <end position="611"/>
    </location>
</feature>
<keyword evidence="5" id="KW-1185">Reference proteome</keyword>
<dbReference type="Pfam" id="PF00884">
    <property type="entry name" value="Sulfatase"/>
    <property type="match status" value="1"/>
</dbReference>
<evidence type="ECO:0000256" key="1">
    <source>
        <dbReference type="ARBA" id="ARBA00008779"/>
    </source>
</evidence>
<evidence type="ECO:0000256" key="2">
    <source>
        <dbReference type="SAM" id="SignalP"/>
    </source>
</evidence>
<evidence type="ECO:0000313" key="4">
    <source>
        <dbReference type="EMBL" id="KAK9414776.1"/>
    </source>
</evidence>
<gene>
    <name evidence="4" type="ORF">SUNI508_10894</name>
</gene>
<dbReference type="EMBL" id="JARVKF010000422">
    <property type="protein sequence ID" value="KAK9414776.1"/>
    <property type="molecule type" value="Genomic_DNA"/>
</dbReference>
<dbReference type="InterPro" id="IPR017850">
    <property type="entry name" value="Alkaline_phosphatase_core_sf"/>
</dbReference>
<name>A0ABR2UK93_9PEZI</name>
<comment type="caution">
    <text evidence="4">The sequence shown here is derived from an EMBL/GenBank/DDBJ whole genome shotgun (WGS) entry which is preliminary data.</text>
</comment>
<dbReference type="CDD" id="cd16147">
    <property type="entry name" value="G6S"/>
    <property type="match status" value="1"/>
</dbReference>
<feature type="domain" description="Sulfatase N-terminal" evidence="3">
    <location>
        <begin position="22"/>
        <end position="361"/>
    </location>
</feature>
<sequence>MRQIYHSYLSLMLVGLSLAAQPNIVIIFPDDQDLHLGSTDYQPILQREFMAKGTTFINHYCTVAQCCPSRASLLRGQAAHNTNITYVSSPGGNYDKWRTAAENDDYLAHWLVEAGYNAEYLGKFMNGYNIHNYATSPKGWTHVDALVDPYTYKYNNVVMSADGEIPVAYQGYHQTDVIRAKALDRLDYLTSQDKPFYLTIAPTSPHFSTEVGIPVPLARHLGDYNDSVTPRTPNFNPDDEFTIQKPSYLKTMPKLNATNIAFGDTFYRARIQCLQGIDEIINDVVAKLEEKGVLDNTYLIYTSDNGYHIGTHRMPGGKALPYREDTNLPFYVRGPGIPANITSSAPSAHLDLAPTFLELAGLDESQWPAFLDGRSLVSTWHNPLNQSCSAIDDVREIINVEFWGIQAVENIGADTYTNNSYKTLRIVGEETSYLYSRWCTNDTELYDTKADPYELTNLALNPDMETARLMTRLNGILLATKSCADITCRNPWRLLQPSYRAQVAPLSALEIRSLDQAMDAQYDEFFAGIPQVTFQECLEFQSRVNEGPYWPENATLGMEYRQPTDNYVSTSDDATNLVEGNAVLQGTWAQRNATLADIMQSARNLTALELL</sequence>
<keyword evidence="2" id="KW-0732">Signal</keyword>
<dbReference type="PANTHER" id="PTHR43108:SF8">
    <property type="entry name" value="SD21168P"/>
    <property type="match status" value="1"/>
</dbReference>
<evidence type="ECO:0000259" key="3">
    <source>
        <dbReference type="Pfam" id="PF00884"/>
    </source>
</evidence>
<proteinExistence type="inferred from homology"/>
<comment type="similarity">
    <text evidence="1">Belongs to the sulfatase family.</text>
</comment>
<dbReference type="PANTHER" id="PTHR43108">
    <property type="entry name" value="N-ACETYLGLUCOSAMINE-6-SULFATASE FAMILY MEMBER"/>
    <property type="match status" value="1"/>
</dbReference>
<evidence type="ECO:0000313" key="5">
    <source>
        <dbReference type="Proteomes" id="UP001408356"/>
    </source>
</evidence>
<reference evidence="4 5" key="1">
    <citation type="journal article" date="2024" name="J. Plant Pathol.">
        <title>Sequence and assembly of the genome of Seiridium unicorne, isolate CBS 538.82, causal agent of cypress canker disease.</title>
        <authorList>
            <person name="Scali E."/>
            <person name="Rocca G.D."/>
            <person name="Danti R."/>
            <person name="Garbelotto M."/>
            <person name="Barberini S."/>
            <person name="Baroncelli R."/>
            <person name="Emiliani G."/>
        </authorList>
    </citation>
    <scope>NUCLEOTIDE SEQUENCE [LARGE SCALE GENOMIC DNA]</scope>
    <source>
        <strain evidence="4 5">BM-138-508</strain>
    </source>
</reference>
<dbReference type="Gene3D" id="3.40.720.10">
    <property type="entry name" value="Alkaline Phosphatase, subunit A"/>
    <property type="match status" value="1"/>
</dbReference>
<accession>A0ABR2UK93</accession>
<dbReference type="Proteomes" id="UP001408356">
    <property type="component" value="Unassembled WGS sequence"/>
</dbReference>
<feature type="signal peptide" evidence="2">
    <location>
        <begin position="1"/>
        <end position="19"/>
    </location>
</feature>
<protein>
    <submittedName>
        <fullName evidence="4">Sulfatase N-terminal domain-containing protein</fullName>
    </submittedName>
</protein>
<dbReference type="InterPro" id="IPR000917">
    <property type="entry name" value="Sulfatase_N"/>
</dbReference>
<dbReference type="SUPFAM" id="SSF53649">
    <property type="entry name" value="Alkaline phosphatase-like"/>
    <property type="match status" value="1"/>
</dbReference>